<protein>
    <submittedName>
        <fullName evidence="2">Uncharacterized protein</fullName>
    </submittedName>
</protein>
<dbReference type="EMBL" id="ML119129">
    <property type="protein sequence ID" value="RPB12360.1"/>
    <property type="molecule type" value="Genomic_DNA"/>
</dbReference>
<dbReference type="AlphaFoldDB" id="A0A3N4KPD7"/>
<organism evidence="2 3">
    <name type="scientific">Morchella conica CCBAS932</name>
    <dbReference type="NCBI Taxonomy" id="1392247"/>
    <lineage>
        <taxon>Eukaryota</taxon>
        <taxon>Fungi</taxon>
        <taxon>Dikarya</taxon>
        <taxon>Ascomycota</taxon>
        <taxon>Pezizomycotina</taxon>
        <taxon>Pezizomycetes</taxon>
        <taxon>Pezizales</taxon>
        <taxon>Morchellaceae</taxon>
        <taxon>Morchella</taxon>
    </lineage>
</organism>
<evidence type="ECO:0000256" key="1">
    <source>
        <dbReference type="SAM" id="MobiDB-lite"/>
    </source>
</evidence>
<keyword evidence="3" id="KW-1185">Reference proteome</keyword>
<feature type="compositionally biased region" description="Low complexity" evidence="1">
    <location>
        <begin position="156"/>
        <end position="172"/>
    </location>
</feature>
<accession>A0A3N4KPD7</accession>
<proteinExistence type="predicted"/>
<evidence type="ECO:0000313" key="3">
    <source>
        <dbReference type="Proteomes" id="UP000277580"/>
    </source>
</evidence>
<name>A0A3N4KPD7_9PEZI</name>
<feature type="region of interest" description="Disordered" evidence="1">
    <location>
        <begin position="138"/>
        <end position="179"/>
    </location>
</feature>
<evidence type="ECO:0000313" key="2">
    <source>
        <dbReference type="EMBL" id="RPB12360.1"/>
    </source>
</evidence>
<gene>
    <name evidence="2" type="ORF">P167DRAFT_574407</name>
</gene>
<dbReference type="InParanoid" id="A0A3N4KPD7"/>
<sequence>MTHVLSSRDREIQDLCGQIMHDHMRLDDECDALNAEMRTLQRYIKKRDSLLPPGFLDPTLYEVRSRIMTLNRAIGQHEYRLYHLERIEMRLVKMFAKDARAEQGMPLIKEEEEEEDPIPDEYKCCCSTVVNKKEEGITSAGASGSGSGNKENVIPSDSKTSGGSKKSGLSGKRAAPGTS</sequence>
<dbReference type="Proteomes" id="UP000277580">
    <property type="component" value="Unassembled WGS sequence"/>
</dbReference>
<reference evidence="2 3" key="1">
    <citation type="journal article" date="2018" name="Nat. Ecol. Evol.">
        <title>Pezizomycetes genomes reveal the molecular basis of ectomycorrhizal truffle lifestyle.</title>
        <authorList>
            <person name="Murat C."/>
            <person name="Payen T."/>
            <person name="Noel B."/>
            <person name="Kuo A."/>
            <person name="Morin E."/>
            <person name="Chen J."/>
            <person name="Kohler A."/>
            <person name="Krizsan K."/>
            <person name="Balestrini R."/>
            <person name="Da Silva C."/>
            <person name="Montanini B."/>
            <person name="Hainaut M."/>
            <person name="Levati E."/>
            <person name="Barry K.W."/>
            <person name="Belfiori B."/>
            <person name="Cichocki N."/>
            <person name="Clum A."/>
            <person name="Dockter R.B."/>
            <person name="Fauchery L."/>
            <person name="Guy J."/>
            <person name="Iotti M."/>
            <person name="Le Tacon F."/>
            <person name="Lindquist E.A."/>
            <person name="Lipzen A."/>
            <person name="Malagnac F."/>
            <person name="Mello A."/>
            <person name="Molinier V."/>
            <person name="Miyauchi S."/>
            <person name="Poulain J."/>
            <person name="Riccioni C."/>
            <person name="Rubini A."/>
            <person name="Sitrit Y."/>
            <person name="Splivallo R."/>
            <person name="Traeger S."/>
            <person name="Wang M."/>
            <person name="Zifcakova L."/>
            <person name="Wipf D."/>
            <person name="Zambonelli A."/>
            <person name="Paolocci F."/>
            <person name="Nowrousian M."/>
            <person name="Ottonello S."/>
            <person name="Baldrian P."/>
            <person name="Spatafora J.W."/>
            <person name="Henrissat B."/>
            <person name="Nagy L.G."/>
            <person name="Aury J.M."/>
            <person name="Wincker P."/>
            <person name="Grigoriev I.V."/>
            <person name="Bonfante P."/>
            <person name="Martin F.M."/>
        </authorList>
    </citation>
    <scope>NUCLEOTIDE SEQUENCE [LARGE SCALE GENOMIC DNA]</scope>
    <source>
        <strain evidence="2 3">CCBAS932</strain>
    </source>
</reference>
<dbReference type="OrthoDB" id="10384724at2759"/>